<reference evidence="1" key="4">
    <citation type="submission" date="2019-03" db="UniProtKB">
        <authorList>
            <consortium name="EnsemblPlants"/>
        </authorList>
    </citation>
    <scope>IDENTIFICATION</scope>
</reference>
<evidence type="ECO:0000313" key="1">
    <source>
        <dbReference type="EnsemblPlants" id="AET3Gv20763000.9"/>
    </source>
</evidence>
<organism evidence="1 2">
    <name type="scientific">Aegilops tauschii subsp. strangulata</name>
    <name type="common">Goatgrass</name>
    <dbReference type="NCBI Taxonomy" id="200361"/>
    <lineage>
        <taxon>Eukaryota</taxon>
        <taxon>Viridiplantae</taxon>
        <taxon>Streptophyta</taxon>
        <taxon>Embryophyta</taxon>
        <taxon>Tracheophyta</taxon>
        <taxon>Spermatophyta</taxon>
        <taxon>Magnoliopsida</taxon>
        <taxon>Liliopsida</taxon>
        <taxon>Poales</taxon>
        <taxon>Poaceae</taxon>
        <taxon>BOP clade</taxon>
        <taxon>Pooideae</taxon>
        <taxon>Triticodae</taxon>
        <taxon>Triticeae</taxon>
        <taxon>Triticinae</taxon>
        <taxon>Aegilops</taxon>
    </lineage>
</organism>
<accession>A0A453FRZ0</accession>
<sequence length="50" mass="5517">VEQRGHIPLLFMYFFCHSPIPSFLLLSTATYPPDPARLEISPAAAPYAVA</sequence>
<reference evidence="2" key="1">
    <citation type="journal article" date="2014" name="Science">
        <title>Ancient hybridizations among the ancestral genomes of bread wheat.</title>
        <authorList>
            <consortium name="International Wheat Genome Sequencing Consortium,"/>
            <person name="Marcussen T."/>
            <person name="Sandve S.R."/>
            <person name="Heier L."/>
            <person name="Spannagl M."/>
            <person name="Pfeifer M."/>
            <person name="Jakobsen K.S."/>
            <person name="Wulff B.B."/>
            <person name="Steuernagel B."/>
            <person name="Mayer K.F."/>
            <person name="Olsen O.A."/>
        </authorList>
    </citation>
    <scope>NUCLEOTIDE SEQUENCE [LARGE SCALE GENOMIC DNA]</scope>
    <source>
        <strain evidence="2">cv. AL8/78</strain>
    </source>
</reference>
<reference evidence="1" key="5">
    <citation type="journal article" date="2021" name="G3 (Bethesda)">
        <title>Aegilops tauschii genome assembly Aet v5.0 features greater sequence contiguity and improved annotation.</title>
        <authorList>
            <person name="Wang L."/>
            <person name="Zhu T."/>
            <person name="Rodriguez J.C."/>
            <person name="Deal K.R."/>
            <person name="Dubcovsky J."/>
            <person name="McGuire P.E."/>
            <person name="Lux T."/>
            <person name="Spannagl M."/>
            <person name="Mayer K.F.X."/>
            <person name="Baldrich P."/>
            <person name="Meyers B.C."/>
            <person name="Huo N."/>
            <person name="Gu Y.Q."/>
            <person name="Zhou H."/>
            <person name="Devos K.M."/>
            <person name="Bennetzen J.L."/>
            <person name="Unver T."/>
            <person name="Budak H."/>
            <person name="Gulick P.J."/>
            <person name="Galiba G."/>
            <person name="Kalapos B."/>
            <person name="Nelson D.R."/>
            <person name="Li P."/>
            <person name="You F.M."/>
            <person name="Luo M.C."/>
            <person name="Dvorak J."/>
        </authorList>
    </citation>
    <scope>NUCLEOTIDE SEQUENCE [LARGE SCALE GENOMIC DNA]</scope>
    <source>
        <strain evidence="1">cv. AL8/78</strain>
    </source>
</reference>
<keyword evidence="2" id="KW-1185">Reference proteome</keyword>
<dbReference type="Proteomes" id="UP000015105">
    <property type="component" value="Chromosome 3D"/>
</dbReference>
<protein>
    <submittedName>
        <fullName evidence="1">Uncharacterized protein</fullName>
    </submittedName>
</protein>
<dbReference type="AlphaFoldDB" id="A0A453FRZ0"/>
<dbReference type="EnsemblPlants" id="AET3Gv20763000.9">
    <property type="protein sequence ID" value="AET3Gv20763000.9"/>
    <property type="gene ID" value="AET3Gv20763000"/>
</dbReference>
<reference evidence="1" key="3">
    <citation type="journal article" date="2017" name="Nature">
        <title>Genome sequence of the progenitor of the wheat D genome Aegilops tauschii.</title>
        <authorList>
            <person name="Luo M.C."/>
            <person name="Gu Y.Q."/>
            <person name="Puiu D."/>
            <person name="Wang H."/>
            <person name="Twardziok S.O."/>
            <person name="Deal K.R."/>
            <person name="Huo N."/>
            <person name="Zhu T."/>
            <person name="Wang L."/>
            <person name="Wang Y."/>
            <person name="McGuire P.E."/>
            <person name="Liu S."/>
            <person name="Long H."/>
            <person name="Ramasamy R.K."/>
            <person name="Rodriguez J.C."/>
            <person name="Van S.L."/>
            <person name="Yuan L."/>
            <person name="Wang Z."/>
            <person name="Xia Z."/>
            <person name="Xiao L."/>
            <person name="Anderson O.D."/>
            <person name="Ouyang S."/>
            <person name="Liang Y."/>
            <person name="Zimin A.V."/>
            <person name="Pertea G."/>
            <person name="Qi P."/>
            <person name="Bennetzen J.L."/>
            <person name="Dai X."/>
            <person name="Dawson M.W."/>
            <person name="Muller H.G."/>
            <person name="Kugler K."/>
            <person name="Rivarola-Duarte L."/>
            <person name="Spannagl M."/>
            <person name="Mayer K.F.X."/>
            <person name="Lu F.H."/>
            <person name="Bevan M.W."/>
            <person name="Leroy P."/>
            <person name="Li P."/>
            <person name="You F.M."/>
            <person name="Sun Q."/>
            <person name="Liu Z."/>
            <person name="Lyons E."/>
            <person name="Wicker T."/>
            <person name="Salzberg S.L."/>
            <person name="Devos K.M."/>
            <person name="Dvorak J."/>
        </authorList>
    </citation>
    <scope>NUCLEOTIDE SEQUENCE [LARGE SCALE GENOMIC DNA]</scope>
    <source>
        <strain evidence="1">cv. AL8/78</strain>
    </source>
</reference>
<dbReference type="Gramene" id="AET3Gv20763000.9">
    <property type="protein sequence ID" value="AET3Gv20763000.9"/>
    <property type="gene ID" value="AET3Gv20763000"/>
</dbReference>
<proteinExistence type="predicted"/>
<name>A0A453FRZ0_AEGTS</name>
<reference evidence="2" key="2">
    <citation type="journal article" date="2017" name="Nat. Plants">
        <title>The Aegilops tauschii genome reveals multiple impacts of transposons.</title>
        <authorList>
            <person name="Zhao G."/>
            <person name="Zou C."/>
            <person name="Li K."/>
            <person name="Wang K."/>
            <person name="Li T."/>
            <person name="Gao L."/>
            <person name="Zhang X."/>
            <person name="Wang H."/>
            <person name="Yang Z."/>
            <person name="Liu X."/>
            <person name="Jiang W."/>
            <person name="Mao L."/>
            <person name="Kong X."/>
            <person name="Jiao Y."/>
            <person name="Jia J."/>
        </authorList>
    </citation>
    <scope>NUCLEOTIDE SEQUENCE [LARGE SCALE GENOMIC DNA]</scope>
    <source>
        <strain evidence="2">cv. AL8/78</strain>
    </source>
</reference>
<evidence type="ECO:0000313" key="2">
    <source>
        <dbReference type="Proteomes" id="UP000015105"/>
    </source>
</evidence>